<name>A0A250KVM0_9GAMM</name>
<dbReference type="EMBL" id="AP017928">
    <property type="protein sequence ID" value="BBA35031.1"/>
    <property type="molecule type" value="Genomic_DNA"/>
</dbReference>
<protein>
    <recommendedName>
        <fullName evidence="3">Fe-S-cluster oxidoreductase</fullName>
    </recommendedName>
</protein>
<dbReference type="AlphaFoldDB" id="A0A250KVM0"/>
<dbReference type="KEGG" id="mmai:sS8_3088"/>
<dbReference type="Proteomes" id="UP000266313">
    <property type="component" value="Chromosome"/>
</dbReference>
<keyword evidence="2" id="KW-1185">Reference proteome</keyword>
<evidence type="ECO:0000313" key="1">
    <source>
        <dbReference type="EMBL" id="BBA35031.1"/>
    </source>
</evidence>
<organism evidence="1 2">
    <name type="scientific">Methylocaldum marinum</name>
    <dbReference type="NCBI Taxonomy" id="1432792"/>
    <lineage>
        <taxon>Bacteria</taxon>
        <taxon>Pseudomonadati</taxon>
        <taxon>Pseudomonadota</taxon>
        <taxon>Gammaproteobacteria</taxon>
        <taxon>Methylococcales</taxon>
        <taxon>Methylococcaceae</taxon>
        <taxon>Methylocaldum</taxon>
    </lineage>
</organism>
<evidence type="ECO:0000313" key="2">
    <source>
        <dbReference type="Proteomes" id="UP000266313"/>
    </source>
</evidence>
<sequence>MNETGTLEFFKVQSRAFAETLAKYCGREELIDGLLSQAFSSFDGNVAVQSEGYPALACHKGCSPCCTLRVTATAPQVILIARYIRWTEARTKDVNLAKRVARADKETRGLTEARRVTLKRPCPFILQGVCAIYPVRPLACRGHACYDRQACVEAAAGRIRQIPLSEPHHIVRSLVQNAMQFALRDAGYPWSLYELNQAVSIALTEETCSTLWALGQDVFAPARIEEVSPEEMAQVFDQIKESLGNTSSFG</sequence>
<dbReference type="RefSeq" id="WP_119630308.1">
    <property type="nucleotide sequence ID" value="NZ_AP017928.1"/>
</dbReference>
<gene>
    <name evidence="1" type="ORF">sS8_3088</name>
</gene>
<proteinExistence type="predicted"/>
<dbReference type="OrthoDB" id="9806610at2"/>
<reference evidence="1 2" key="1">
    <citation type="submission" date="2016-12" db="EMBL/GenBank/DDBJ databases">
        <title>Genome sequencing of Methylocaldum marinum.</title>
        <authorList>
            <person name="Takeuchi M."/>
            <person name="Kamagata Y."/>
            <person name="Hiraoka S."/>
            <person name="Oshima K."/>
            <person name="Hattori M."/>
            <person name="Iwasaki W."/>
        </authorList>
    </citation>
    <scope>NUCLEOTIDE SEQUENCE [LARGE SCALE GENOMIC DNA]</scope>
    <source>
        <strain evidence="1 2">S8</strain>
    </source>
</reference>
<evidence type="ECO:0008006" key="3">
    <source>
        <dbReference type="Google" id="ProtNLM"/>
    </source>
</evidence>
<accession>A0A250KVM0</accession>